<evidence type="ECO:0000256" key="4">
    <source>
        <dbReference type="ARBA" id="ARBA00023326"/>
    </source>
</evidence>
<evidence type="ECO:0000256" key="6">
    <source>
        <dbReference type="RuleBase" id="RU361166"/>
    </source>
</evidence>
<gene>
    <name evidence="9" type="ORF">SAMN04487772_108124</name>
</gene>
<dbReference type="Gene3D" id="1.50.10.10">
    <property type="match status" value="1"/>
</dbReference>
<organism evidence="9 10">
    <name type="scientific">[Clostridium] polysaccharolyticum</name>
    <dbReference type="NCBI Taxonomy" id="29364"/>
    <lineage>
        <taxon>Bacteria</taxon>
        <taxon>Bacillati</taxon>
        <taxon>Bacillota</taxon>
        <taxon>Clostridia</taxon>
        <taxon>Lachnospirales</taxon>
        <taxon>Lachnospiraceae</taxon>
    </lineage>
</organism>
<evidence type="ECO:0000256" key="3">
    <source>
        <dbReference type="ARBA" id="ARBA00023277"/>
    </source>
</evidence>
<dbReference type="CDD" id="cd02850">
    <property type="entry name" value="E_set_Cellulase_N"/>
    <property type="match status" value="1"/>
</dbReference>
<dbReference type="Pfam" id="PF00759">
    <property type="entry name" value="Glyco_hydro_9"/>
    <property type="match status" value="1"/>
</dbReference>
<dbReference type="Pfam" id="PF02927">
    <property type="entry name" value="CelD_N"/>
    <property type="match status" value="1"/>
</dbReference>
<protein>
    <recommendedName>
        <fullName evidence="6">Endoglucanase</fullName>
        <ecNumber evidence="6">3.2.1.4</ecNumber>
    </recommendedName>
</protein>
<keyword evidence="3 5" id="KW-0119">Carbohydrate metabolism</keyword>
<dbReference type="InterPro" id="IPR033126">
    <property type="entry name" value="Glyco_hydro_9_Asp/Glu_AS"/>
</dbReference>
<dbReference type="STRING" id="29364.SAMN04487772_108124"/>
<dbReference type="InterPro" id="IPR008928">
    <property type="entry name" value="6-hairpin_glycosidase_sf"/>
</dbReference>
<evidence type="ECO:0000259" key="7">
    <source>
        <dbReference type="Pfam" id="PF00759"/>
    </source>
</evidence>
<dbReference type="InterPro" id="IPR012341">
    <property type="entry name" value="6hp_glycosidase-like_sf"/>
</dbReference>
<evidence type="ECO:0000256" key="1">
    <source>
        <dbReference type="ARBA" id="ARBA00007072"/>
    </source>
</evidence>
<feature type="active site" evidence="5">
    <location>
        <position position="220"/>
    </location>
</feature>
<evidence type="ECO:0000259" key="8">
    <source>
        <dbReference type="Pfam" id="PF02927"/>
    </source>
</evidence>
<keyword evidence="4 5" id="KW-0624">Polysaccharide degradation</keyword>
<feature type="domain" description="Glycoside hydrolase family 9" evidence="7">
    <location>
        <begin position="179"/>
        <end position="232"/>
    </location>
</feature>
<dbReference type="EMBL" id="FOHN01000008">
    <property type="protein sequence ID" value="SET11471.1"/>
    <property type="molecule type" value="Genomic_DNA"/>
</dbReference>
<dbReference type="Proteomes" id="UP000199800">
    <property type="component" value="Unassembled WGS sequence"/>
</dbReference>
<proteinExistence type="inferred from homology"/>
<dbReference type="SUPFAM" id="SSF48208">
    <property type="entry name" value="Six-hairpin glycosidases"/>
    <property type="match status" value="1"/>
</dbReference>
<keyword evidence="2 6" id="KW-0136">Cellulose degradation</keyword>
<dbReference type="InterPro" id="IPR001701">
    <property type="entry name" value="Glyco_hydro_9"/>
</dbReference>
<comment type="catalytic activity">
    <reaction evidence="6">
        <text>Endohydrolysis of (1-&gt;4)-beta-D-glucosidic linkages in cellulose, lichenin and cereal beta-D-glucans.</text>
        <dbReference type="EC" id="3.2.1.4"/>
    </reaction>
</comment>
<feature type="domain" description="Cellulase Ig-like" evidence="8">
    <location>
        <begin position="63"/>
        <end position="142"/>
    </location>
</feature>
<keyword evidence="5 6" id="KW-0326">Glycosidase</keyword>
<keyword evidence="5 6" id="KW-0378">Hydrolase</keyword>
<name>A0A1I0BWL6_9FIRM</name>
<reference evidence="9 10" key="1">
    <citation type="submission" date="2016-10" db="EMBL/GenBank/DDBJ databases">
        <authorList>
            <person name="de Groot N.N."/>
        </authorList>
    </citation>
    <scope>NUCLEOTIDE SEQUENCE [LARGE SCALE GENOMIC DNA]</scope>
    <source>
        <strain evidence="9 10">DSM 1801</strain>
    </source>
</reference>
<dbReference type="AlphaFoldDB" id="A0A1I0BWL6"/>
<dbReference type="RefSeq" id="WP_092477598.1">
    <property type="nucleotide sequence ID" value="NZ_FOHN01000008.1"/>
</dbReference>
<keyword evidence="10" id="KW-1185">Reference proteome</keyword>
<dbReference type="EC" id="3.2.1.4" evidence="6"/>
<dbReference type="PROSITE" id="PS00698">
    <property type="entry name" value="GH9_3"/>
    <property type="match status" value="1"/>
</dbReference>
<dbReference type="GO" id="GO:0030245">
    <property type="term" value="P:cellulose catabolic process"/>
    <property type="evidence" value="ECO:0007669"/>
    <property type="project" value="UniProtKB-KW"/>
</dbReference>
<feature type="active site" evidence="5">
    <location>
        <position position="211"/>
    </location>
</feature>
<sequence>MQTKILEFKYEEASDPVLRLVCNCGLFDDTEGLDEHEIYIDNVSLEMIDDSNAVKAEVVEVPSKDVNVNQIGYLPGTKKTAIFRGDTKGDSFEIINVENNETVYTGKIENEKMNSTAGETNYYGDFTEVAEAGTYKIKTEAYGEFYEFKIGEDVYDNVFADTVKMLHKQRCGIKLDPSIAGEFTGGPDSKLEDPYAAAMLKDTPAAKCYVDNHGSFSTNEITIYWNSPFIFTMNALK</sequence>
<dbReference type="OrthoDB" id="9758662at2"/>
<dbReference type="GO" id="GO:0008810">
    <property type="term" value="F:cellulase activity"/>
    <property type="evidence" value="ECO:0007669"/>
    <property type="project" value="UniProtKB-EC"/>
</dbReference>
<evidence type="ECO:0000256" key="5">
    <source>
        <dbReference type="PROSITE-ProRule" id="PRU10060"/>
    </source>
</evidence>
<dbReference type="InterPro" id="IPR014756">
    <property type="entry name" value="Ig_E-set"/>
</dbReference>
<evidence type="ECO:0000313" key="9">
    <source>
        <dbReference type="EMBL" id="SET11471.1"/>
    </source>
</evidence>
<dbReference type="InterPro" id="IPR004197">
    <property type="entry name" value="Cellulase_Ig-like"/>
</dbReference>
<dbReference type="Gene3D" id="2.60.40.10">
    <property type="entry name" value="Immunoglobulins"/>
    <property type="match status" value="1"/>
</dbReference>
<evidence type="ECO:0000313" key="10">
    <source>
        <dbReference type="Proteomes" id="UP000199800"/>
    </source>
</evidence>
<comment type="similarity">
    <text evidence="1 5 6">Belongs to the glycosyl hydrolase 9 (cellulase E) family.</text>
</comment>
<dbReference type="SUPFAM" id="SSF81296">
    <property type="entry name" value="E set domains"/>
    <property type="match status" value="1"/>
</dbReference>
<dbReference type="InterPro" id="IPR013783">
    <property type="entry name" value="Ig-like_fold"/>
</dbReference>
<evidence type="ECO:0000256" key="2">
    <source>
        <dbReference type="ARBA" id="ARBA00023001"/>
    </source>
</evidence>
<accession>A0A1I0BWL6</accession>